<dbReference type="EMBL" id="JBBNAG010000004">
    <property type="protein sequence ID" value="KAK9140783.1"/>
    <property type="molecule type" value="Genomic_DNA"/>
</dbReference>
<dbReference type="Proteomes" id="UP001419268">
    <property type="component" value="Unassembled WGS sequence"/>
</dbReference>
<reference evidence="1 2" key="1">
    <citation type="submission" date="2024-01" db="EMBL/GenBank/DDBJ databases">
        <title>Genome assemblies of Stephania.</title>
        <authorList>
            <person name="Yang L."/>
        </authorList>
    </citation>
    <scope>NUCLEOTIDE SEQUENCE [LARGE SCALE GENOMIC DNA]</scope>
    <source>
        <strain evidence="1">JXDWG</strain>
        <tissue evidence="1">Leaf</tissue>
    </source>
</reference>
<gene>
    <name evidence="1" type="ORF">Scep_010464</name>
</gene>
<protein>
    <submittedName>
        <fullName evidence="1">Uncharacterized protein</fullName>
    </submittedName>
</protein>
<evidence type="ECO:0000313" key="2">
    <source>
        <dbReference type="Proteomes" id="UP001419268"/>
    </source>
</evidence>
<proteinExistence type="predicted"/>
<accession>A0AAP0PDC3</accession>
<dbReference type="AlphaFoldDB" id="A0AAP0PDC3"/>
<keyword evidence="2" id="KW-1185">Reference proteome</keyword>
<comment type="caution">
    <text evidence="1">The sequence shown here is derived from an EMBL/GenBank/DDBJ whole genome shotgun (WGS) entry which is preliminary data.</text>
</comment>
<sequence>MHPPKFWCNNHLKFSFPIPPLALLFLPINFSNNMMGVILNDECGKCLAFKNWATKEVSCFSSLQPCFASKAKSKRLRSLNPIPPSSFDLAILLHFNQ</sequence>
<organism evidence="1 2">
    <name type="scientific">Stephania cephalantha</name>
    <dbReference type="NCBI Taxonomy" id="152367"/>
    <lineage>
        <taxon>Eukaryota</taxon>
        <taxon>Viridiplantae</taxon>
        <taxon>Streptophyta</taxon>
        <taxon>Embryophyta</taxon>
        <taxon>Tracheophyta</taxon>
        <taxon>Spermatophyta</taxon>
        <taxon>Magnoliopsida</taxon>
        <taxon>Ranunculales</taxon>
        <taxon>Menispermaceae</taxon>
        <taxon>Menispermoideae</taxon>
        <taxon>Cissampelideae</taxon>
        <taxon>Stephania</taxon>
    </lineage>
</organism>
<evidence type="ECO:0000313" key="1">
    <source>
        <dbReference type="EMBL" id="KAK9140783.1"/>
    </source>
</evidence>
<name>A0AAP0PDC3_9MAGN</name>